<dbReference type="EMBL" id="CP019791">
    <property type="protein sequence ID" value="AQT68264.1"/>
    <property type="molecule type" value="Genomic_DNA"/>
</dbReference>
<keyword evidence="1" id="KW-1133">Transmembrane helix</keyword>
<name>A0A1U9NKK4_9BACT</name>
<keyword evidence="1" id="KW-0812">Transmembrane</keyword>
<keyword evidence="3" id="KW-1185">Reference proteome</keyword>
<feature type="transmembrane region" description="Helical" evidence="1">
    <location>
        <begin position="78"/>
        <end position="100"/>
    </location>
</feature>
<gene>
    <name evidence="2" type="ORF">STSP2_01420</name>
</gene>
<evidence type="ECO:0000256" key="1">
    <source>
        <dbReference type="SAM" id="Phobius"/>
    </source>
</evidence>
<keyword evidence="1" id="KW-0472">Membrane</keyword>
<proteinExistence type="predicted"/>
<dbReference type="AlphaFoldDB" id="A0A1U9NKK4"/>
<dbReference type="RefSeq" id="WP_146661114.1">
    <property type="nucleotide sequence ID" value="NZ_CP019791.1"/>
</dbReference>
<reference evidence="3" key="1">
    <citation type="submission" date="2017-02" db="EMBL/GenBank/DDBJ databases">
        <title>Comparative genomics and description of representatives of a novel lineage of planctomycetes thriving in anoxic sediments.</title>
        <authorList>
            <person name="Spring S."/>
            <person name="Bunk B."/>
            <person name="Sproer C."/>
        </authorList>
    </citation>
    <scope>NUCLEOTIDE SEQUENCE [LARGE SCALE GENOMIC DNA]</scope>
    <source>
        <strain evidence="3">ST-NAGAB-D1</strain>
    </source>
</reference>
<dbReference type="KEGG" id="alus:STSP2_01420"/>
<dbReference type="Proteomes" id="UP000189674">
    <property type="component" value="Chromosome"/>
</dbReference>
<evidence type="ECO:0000313" key="3">
    <source>
        <dbReference type="Proteomes" id="UP000189674"/>
    </source>
</evidence>
<feature type="transmembrane region" description="Helical" evidence="1">
    <location>
        <begin position="49"/>
        <end position="66"/>
    </location>
</feature>
<sequence length="101" mass="11516">MGLMMILTPVKNGNNMNRPKEKDLKMLIGIFVFLFVIIVLVQGAFISPWFYGLSLAIISAFLLFAYKKKEWKKVEWLSYALVLNLTMIVIGVGLTLLSYIL</sequence>
<evidence type="ECO:0000313" key="2">
    <source>
        <dbReference type="EMBL" id="AQT68264.1"/>
    </source>
</evidence>
<dbReference type="STRING" id="1936003.STSP2_01420"/>
<feature type="transmembrane region" description="Helical" evidence="1">
    <location>
        <begin position="24"/>
        <end position="43"/>
    </location>
</feature>
<accession>A0A1U9NKK4</accession>
<organism evidence="2 3">
    <name type="scientific">Anaerohalosphaera lusitana</name>
    <dbReference type="NCBI Taxonomy" id="1936003"/>
    <lineage>
        <taxon>Bacteria</taxon>
        <taxon>Pseudomonadati</taxon>
        <taxon>Planctomycetota</taxon>
        <taxon>Phycisphaerae</taxon>
        <taxon>Sedimentisphaerales</taxon>
        <taxon>Anaerohalosphaeraceae</taxon>
        <taxon>Anaerohalosphaera</taxon>
    </lineage>
</organism>
<protein>
    <submittedName>
        <fullName evidence="2">Uncharacterized protein</fullName>
    </submittedName>
</protein>